<evidence type="ECO:0000256" key="1">
    <source>
        <dbReference type="SAM" id="MobiDB-lite"/>
    </source>
</evidence>
<accession>A0A437LW65</accession>
<dbReference type="OrthoDB" id="7285526at2"/>
<protein>
    <recommendedName>
        <fullName evidence="4">EAL domain-containing protein</fullName>
    </recommendedName>
</protein>
<proteinExistence type="predicted"/>
<gene>
    <name evidence="2" type="ORF">EOD42_24895</name>
</gene>
<dbReference type="EMBL" id="SACL01000017">
    <property type="protein sequence ID" value="RVT89638.1"/>
    <property type="molecule type" value="Genomic_DNA"/>
</dbReference>
<name>A0A437LW65_9PROT</name>
<feature type="compositionally biased region" description="Pro residues" evidence="1">
    <location>
        <begin position="147"/>
        <end position="158"/>
    </location>
</feature>
<evidence type="ECO:0000313" key="2">
    <source>
        <dbReference type="EMBL" id="RVT89638.1"/>
    </source>
</evidence>
<comment type="caution">
    <text evidence="2">The sequence shown here is derived from an EMBL/GenBank/DDBJ whole genome shotgun (WGS) entry which is preliminary data.</text>
</comment>
<dbReference type="AlphaFoldDB" id="A0A437LW65"/>
<evidence type="ECO:0008006" key="4">
    <source>
        <dbReference type="Google" id="ProtNLM"/>
    </source>
</evidence>
<dbReference type="RefSeq" id="WP_127790318.1">
    <property type="nucleotide sequence ID" value="NZ_SACL01000017.1"/>
</dbReference>
<sequence length="398" mass="43377">MNAMLPPPANAQKDTLALTALARESVASGVERRVLHLRLSALPAQLNHTHHQRQLREALLPLLRPTRARLYDLPNGDLVAVSPPPAEHLETVRATMLKLLGDDPAAANCCQELRLPAQAAALLAAVEGGLGLAPPAPAERTWMQRPAHPPGRPAPGQPPRAEDVLAAEAALAPADLSVHQRWQAVCLLKDGHPEPREEWREQRLSEEALLEALLPGTPLAGVPWLRRRLRSRMARRTLAQWARPDEVVGFTPRGLALLPANLLQDEFLRLDAMLGSNRAMLTIGFTLTDILADPEAFGMALRFAGLRGYRTALTELAPEELPLVPPDLFGLTLLKLRFAPGLLELDATGRAALEAALPSDRSRIVLSGVDSAVAISWGWQRGIERFQGRLIEQRLSLG</sequence>
<organism evidence="2 3">
    <name type="scientific">Rhodovarius crocodyli</name>
    <dbReference type="NCBI Taxonomy" id="1979269"/>
    <lineage>
        <taxon>Bacteria</taxon>
        <taxon>Pseudomonadati</taxon>
        <taxon>Pseudomonadota</taxon>
        <taxon>Alphaproteobacteria</taxon>
        <taxon>Acetobacterales</taxon>
        <taxon>Roseomonadaceae</taxon>
        <taxon>Rhodovarius</taxon>
    </lineage>
</organism>
<feature type="region of interest" description="Disordered" evidence="1">
    <location>
        <begin position="136"/>
        <end position="160"/>
    </location>
</feature>
<reference evidence="2 3" key="1">
    <citation type="submission" date="2019-01" db="EMBL/GenBank/DDBJ databases">
        <authorList>
            <person name="Chen W.-M."/>
        </authorList>
    </citation>
    <scope>NUCLEOTIDE SEQUENCE [LARGE SCALE GENOMIC DNA]</scope>
    <source>
        <strain evidence="2 3">CCP-6</strain>
    </source>
</reference>
<dbReference type="Proteomes" id="UP000282957">
    <property type="component" value="Unassembled WGS sequence"/>
</dbReference>
<keyword evidence="3" id="KW-1185">Reference proteome</keyword>
<evidence type="ECO:0000313" key="3">
    <source>
        <dbReference type="Proteomes" id="UP000282957"/>
    </source>
</evidence>